<evidence type="ECO:0000256" key="8">
    <source>
        <dbReference type="ARBA" id="ARBA00022982"/>
    </source>
</evidence>
<dbReference type="InterPro" id="IPR014353">
    <property type="entry name" value="Membr-bd_ADH_cyt_c"/>
</dbReference>
<keyword evidence="6" id="KW-0732">Signal</keyword>
<feature type="binding site" description="axial binding residue" evidence="12">
    <location>
        <position position="67"/>
    </location>
    <ligand>
        <name>heme c</name>
        <dbReference type="ChEBI" id="CHEBI:61717"/>
        <label>1</label>
    </ligand>
    <ligandPart>
        <name>Fe</name>
        <dbReference type="ChEBI" id="CHEBI:18248"/>
    </ligandPart>
</feature>
<feature type="binding site" description="axial binding residue" evidence="12">
    <location>
        <position position="212"/>
    </location>
    <ligand>
        <name>heme c</name>
        <dbReference type="ChEBI" id="CHEBI:61717"/>
        <label>2</label>
    </ligand>
    <ligandPart>
        <name>Fe</name>
        <dbReference type="ChEBI" id="CHEBI:18248"/>
    </ligandPart>
</feature>
<evidence type="ECO:0000256" key="12">
    <source>
        <dbReference type="PIRSR" id="PIRSR000018-51"/>
    </source>
</evidence>
<reference evidence="14 15" key="1">
    <citation type="submission" date="2014-10" db="EMBL/GenBank/DDBJ databases">
        <title>Genome sequence of Erwinia typographi M043b.</title>
        <authorList>
            <person name="Chan K.-G."/>
            <person name="Tan W.-S."/>
        </authorList>
    </citation>
    <scope>NUCLEOTIDE SEQUENCE [LARGE SCALE GENOMIC DNA]</scope>
    <source>
        <strain evidence="14 15">M043b</strain>
    </source>
</reference>
<dbReference type="AlphaFoldDB" id="A0A0A4A7Q7"/>
<keyword evidence="15" id="KW-1185">Reference proteome</keyword>
<keyword evidence="5 12" id="KW-0479">Metal-binding</keyword>
<keyword evidence="10" id="KW-0472">Membrane</keyword>
<feature type="binding site" description="covalent" evidence="11">
    <location>
        <position position="328"/>
    </location>
    <ligand>
        <name>heme c</name>
        <dbReference type="ChEBI" id="CHEBI:61717"/>
        <label>3</label>
    </ligand>
</feature>
<feature type="binding site" description="covalent" evidence="11">
    <location>
        <position position="66"/>
    </location>
    <ligand>
        <name>heme c</name>
        <dbReference type="ChEBI" id="CHEBI:61717"/>
        <label>1</label>
    </ligand>
</feature>
<gene>
    <name evidence="14" type="ORF">NG99_11180</name>
</gene>
<feature type="binding site" description="covalent" evidence="11">
    <location>
        <position position="331"/>
    </location>
    <ligand>
        <name>heme c</name>
        <dbReference type="ChEBI" id="CHEBI:61717"/>
        <label>3</label>
    </ligand>
</feature>
<dbReference type="EMBL" id="JRUQ01000032">
    <property type="protein sequence ID" value="KGT93873.1"/>
    <property type="molecule type" value="Genomic_DNA"/>
</dbReference>
<evidence type="ECO:0000256" key="10">
    <source>
        <dbReference type="ARBA" id="ARBA00023136"/>
    </source>
</evidence>
<keyword evidence="3" id="KW-1003">Cell membrane</keyword>
<dbReference type="InterPro" id="IPR051459">
    <property type="entry name" value="Cytochrome_c-type_DH"/>
</dbReference>
<dbReference type="InterPro" id="IPR008168">
    <property type="entry name" value="Cyt_C_IC"/>
</dbReference>
<comment type="cofactor">
    <cofactor evidence="11">
        <name>heme c</name>
        <dbReference type="ChEBI" id="CHEBI:61717"/>
    </cofactor>
    <text evidence="11">Binds 3 heme c groups covalently per subunit.</text>
</comment>
<organism evidence="14 15">
    <name type="scientific">Erwinia typographi</name>
    <dbReference type="NCBI Taxonomy" id="371042"/>
    <lineage>
        <taxon>Bacteria</taxon>
        <taxon>Pseudomonadati</taxon>
        <taxon>Pseudomonadota</taxon>
        <taxon>Gammaproteobacteria</taxon>
        <taxon>Enterobacterales</taxon>
        <taxon>Erwiniaceae</taxon>
        <taxon>Erwinia</taxon>
    </lineage>
</organism>
<dbReference type="GO" id="GO:0009055">
    <property type="term" value="F:electron transfer activity"/>
    <property type="evidence" value="ECO:0007669"/>
    <property type="project" value="InterPro"/>
</dbReference>
<evidence type="ECO:0000256" key="2">
    <source>
        <dbReference type="ARBA" id="ARBA00022448"/>
    </source>
</evidence>
<feature type="domain" description="Cytochrome c" evidence="13">
    <location>
        <begin position="193"/>
        <end position="300"/>
    </location>
</feature>
<dbReference type="SUPFAM" id="SSF46626">
    <property type="entry name" value="Cytochrome c"/>
    <property type="match status" value="3"/>
</dbReference>
<dbReference type="Proteomes" id="UP000030351">
    <property type="component" value="Unassembled WGS sequence"/>
</dbReference>
<dbReference type="STRING" id="371042.NG99_11180"/>
<evidence type="ECO:0000256" key="7">
    <source>
        <dbReference type="ARBA" id="ARBA00022737"/>
    </source>
</evidence>
<feature type="binding site" description="covalent" evidence="11">
    <location>
        <position position="208"/>
    </location>
    <ligand>
        <name>heme c</name>
        <dbReference type="ChEBI" id="CHEBI:61717"/>
        <label>2</label>
    </ligand>
</feature>
<dbReference type="PRINTS" id="PR00605">
    <property type="entry name" value="CYTCHROMECIC"/>
</dbReference>
<feature type="domain" description="Cytochrome c" evidence="13">
    <location>
        <begin position="315"/>
        <end position="405"/>
    </location>
</feature>
<keyword evidence="7" id="KW-0677">Repeat</keyword>
<evidence type="ECO:0000313" key="15">
    <source>
        <dbReference type="Proteomes" id="UP000030351"/>
    </source>
</evidence>
<proteinExistence type="predicted"/>
<dbReference type="GO" id="GO:0020037">
    <property type="term" value="F:heme binding"/>
    <property type="evidence" value="ECO:0007669"/>
    <property type="project" value="InterPro"/>
</dbReference>
<comment type="subcellular location">
    <subcellularLocation>
        <location evidence="1">Cell membrane</location>
    </subcellularLocation>
</comment>
<name>A0A0A4A7Q7_9GAMM</name>
<evidence type="ECO:0000313" key="14">
    <source>
        <dbReference type="EMBL" id="KGT93873.1"/>
    </source>
</evidence>
<evidence type="ECO:0000256" key="1">
    <source>
        <dbReference type="ARBA" id="ARBA00004236"/>
    </source>
</evidence>
<protein>
    <submittedName>
        <fullName evidence="14">Alcohol dehydrogenase</fullName>
    </submittedName>
</protein>
<evidence type="ECO:0000256" key="5">
    <source>
        <dbReference type="ARBA" id="ARBA00022723"/>
    </source>
</evidence>
<evidence type="ECO:0000256" key="4">
    <source>
        <dbReference type="ARBA" id="ARBA00022617"/>
    </source>
</evidence>
<dbReference type="Pfam" id="PF00034">
    <property type="entry name" value="Cytochrom_C"/>
    <property type="match status" value="2"/>
</dbReference>
<dbReference type="RefSeq" id="WP_034892312.1">
    <property type="nucleotide sequence ID" value="NZ_JRUQ01000032.1"/>
</dbReference>
<dbReference type="GO" id="GO:0005506">
    <property type="term" value="F:iron ion binding"/>
    <property type="evidence" value="ECO:0007669"/>
    <property type="project" value="InterPro"/>
</dbReference>
<dbReference type="InterPro" id="IPR009056">
    <property type="entry name" value="Cyt_c-like_dom"/>
</dbReference>
<dbReference type="Pfam" id="PF13442">
    <property type="entry name" value="Cytochrome_CBB3"/>
    <property type="match status" value="1"/>
</dbReference>
<dbReference type="eggNOG" id="COG2010">
    <property type="taxonomic scope" value="Bacteria"/>
</dbReference>
<dbReference type="PROSITE" id="PS51007">
    <property type="entry name" value="CYTC"/>
    <property type="match status" value="3"/>
</dbReference>
<evidence type="ECO:0000259" key="13">
    <source>
        <dbReference type="PROSITE" id="PS51007"/>
    </source>
</evidence>
<accession>A0A0A4A7Q7</accession>
<dbReference type="OrthoDB" id="9811281at2"/>
<feature type="binding site" description="covalent" evidence="11">
    <location>
        <position position="63"/>
    </location>
    <ligand>
        <name>heme c</name>
        <dbReference type="ChEBI" id="CHEBI:61717"/>
        <label>1</label>
    </ligand>
</feature>
<dbReference type="PANTHER" id="PTHR35008:SF8">
    <property type="entry name" value="ALCOHOL DEHYDROGENASE CYTOCHROME C SUBUNIT"/>
    <property type="match status" value="1"/>
</dbReference>
<evidence type="ECO:0000256" key="9">
    <source>
        <dbReference type="ARBA" id="ARBA00023004"/>
    </source>
</evidence>
<dbReference type="PIRSF" id="PIRSF000018">
    <property type="entry name" value="Mb_ADH_cyt_c"/>
    <property type="match status" value="1"/>
</dbReference>
<evidence type="ECO:0000256" key="6">
    <source>
        <dbReference type="ARBA" id="ARBA00022729"/>
    </source>
</evidence>
<dbReference type="InterPro" id="IPR036909">
    <property type="entry name" value="Cyt_c-like_dom_sf"/>
</dbReference>
<comment type="caution">
    <text evidence="14">The sequence shown here is derived from an EMBL/GenBank/DDBJ whole genome shotgun (WGS) entry which is preliminary data.</text>
</comment>
<sequence length="436" mass="47354">MSKKIRRAGLGIVYLAVLGALGYTALVQYDVHKSYPQAIQPETGEALQAQIKRGEYVARLSDCTACHTAHGGQPFAGGYKLETPFGNILSSNITSDKETGIGNWTQEQFDRAVRHGIGSHGHLYAAMPYNAYAKLTDQDLTDLWTYIRTIPAVKNKVLENQLPFPFNQRWTLAGWNLMFFRDRVFEPDISHSAQLNRGQYLVDGPGHCASCHTAKNFLGGDSSAYLQGGTLEGWHAPDITPNPYTGLGSWSKEDIVNYLRSGTNRMAASSGPMTEAIENSTQHMTQSDLEAIAHYLKSLPASVAIRPAAINSSDTAMVVGKKVFESQCNACHVSDGSGIRNMIPTLAKNPQINAEDPSSLLNVVLNGSEGPFTHANPTSAGMPDFAWKLSDSNIADVMTYVRNSWGNAAPAVSTSDVASARKDMNARPWLGESNNK</sequence>
<dbReference type="GO" id="GO:0005886">
    <property type="term" value="C:plasma membrane"/>
    <property type="evidence" value="ECO:0007669"/>
    <property type="project" value="UniProtKB-SubCell"/>
</dbReference>
<dbReference type="PANTHER" id="PTHR35008">
    <property type="entry name" value="BLL4482 PROTEIN-RELATED"/>
    <property type="match status" value="1"/>
</dbReference>
<feature type="domain" description="Cytochrome c" evidence="13">
    <location>
        <begin position="49"/>
        <end position="151"/>
    </location>
</feature>
<evidence type="ECO:0000256" key="11">
    <source>
        <dbReference type="PIRSR" id="PIRSR000018-50"/>
    </source>
</evidence>
<dbReference type="Gene3D" id="1.10.760.10">
    <property type="entry name" value="Cytochrome c-like domain"/>
    <property type="match status" value="3"/>
</dbReference>
<keyword evidence="2" id="KW-0813">Transport</keyword>
<keyword evidence="4 11" id="KW-0349">Heme</keyword>
<dbReference type="GO" id="GO:0016614">
    <property type="term" value="F:oxidoreductase activity, acting on CH-OH group of donors"/>
    <property type="evidence" value="ECO:0007669"/>
    <property type="project" value="InterPro"/>
</dbReference>
<feature type="binding site" description="covalent" evidence="11">
    <location>
        <position position="211"/>
    </location>
    <ligand>
        <name>heme c</name>
        <dbReference type="ChEBI" id="CHEBI:61717"/>
        <label>2</label>
    </ligand>
</feature>
<evidence type="ECO:0000256" key="3">
    <source>
        <dbReference type="ARBA" id="ARBA00022475"/>
    </source>
</evidence>
<keyword evidence="9 12" id="KW-0408">Iron</keyword>
<keyword evidence="8" id="KW-0249">Electron transport</keyword>
<feature type="binding site" description="axial binding residue" evidence="12">
    <location>
        <position position="332"/>
    </location>
    <ligand>
        <name>heme c</name>
        <dbReference type="ChEBI" id="CHEBI:61717"/>
        <label>3</label>
    </ligand>
    <ligandPart>
        <name>Fe</name>
        <dbReference type="ChEBI" id="CHEBI:18248"/>
    </ligandPart>
</feature>